<dbReference type="AlphaFoldDB" id="A0A7S4G8M0"/>
<evidence type="ECO:0000259" key="7">
    <source>
        <dbReference type="PROSITE" id="PS50011"/>
    </source>
</evidence>
<dbReference type="InterPro" id="IPR001293">
    <property type="entry name" value="Znf_TRAF"/>
</dbReference>
<dbReference type="SMART" id="SM00184">
    <property type="entry name" value="RING"/>
    <property type="match status" value="1"/>
</dbReference>
<feature type="domain" description="Protein kinase" evidence="7">
    <location>
        <begin position="1"/>
        <end position="245"/>
    </location>
</feature>
<evidence type="ECO:0000256" key="4">
    <source>
        <dbReference type="PROSITE-ProRule" id="PRU00207"/>
    </source>
</evidence>
<sequence length="989" mass="107294">MAARPDGPDIVYAPFVWQETGFELHHTTSGPTHVVFAHGSFMAKKTPKDENSSKQLRRLANNLPNCTLPEFVRLFGTVAVQPSGAVRAVLTELCPFTLHEFIHFLNFKPSREVLTSMVLDIANAVLHMHQRNMLHGELVPLAILVTTNCGCKIGDLGAPPAPTNAYIAPEVKAGSTPSPKADVFSFGVTVAELASGVTPEKADMEDILDAIEWEPLCVLLQKCLVDKPQERPDMKEVADEIKRMLASLDVPTPYDLMQFKSAACQHLQDNNRLLFFPDLYWTVAVGKEHRSHAQGDAVAGQLMLQERMTKLEAEVCSVQTEVSTAQSKIDLLENEVSEVKAKGPGPAIHLDPTVVSPIRPQSPHTPFSNAAPADNEEWEDAEDYGNALTVKAQNGDEARSPTPVSGLDTVRSPTPVSTAGSGSSADVVAAAPVATVPVVCNGVIDGSPSGSAAPEGGGSTAPSSTASGGGGGGRTSPEMGTDPPAPAKPDAQEEPEPTSNSSLGKSKYKTVDASAAPWFRVPVSPDEPLKYAEATDEEFSCSLCWEVMQDAVCMRMCGHSFCNSCLKRAFVRKQECPTCRQPGGDTVPNFTLRKLISSLQVKCFYDTCDVTLPRQELAAHIATCPNAPHKCNLTSSGDQTDWCSFTCVTEEDRRRHREEDCQYVRILCPHGCGMKLSKKLLEEHERTCDAVELRCEGCGETMPRKELAVHECPYELIECELCGEEVPRHAMESHMAENSTKHVGQLMGKLIKQTKLVAELSDELQATKKRMEEQSTKISGLTAKFPSMQATLTTGGSLRVTWHAHMQKSYSCYESPVFTCNGYAFTARLLRPPSEGHSGITASLPRPGGRTSSTSIESPMYGLYLRSVNDLGVVVQWSVTCGTFRGKYSHFFKEKNSEAGTDGIIMGLDGARLIVDLTVRLMHVVMDGGDRKSMTLEKYHEKRRRRTNLEPTRDDEPGGTGAGSAGRDTRGTASLRSASAVVGQRSSVI</sequence>
<dbReference type="PROSITE" id="PS50145">
    <property type="entry name" value="ZF_TRAF"/>
    <property type="match status" value="1"/>
</dbReference>
<dbReference type="PROSITE" id="PS50089">
    <property type="entry name" value="ZF_RING_2"/>
    <property type="match status" value="1"/>
</dbReference>
<dbReference type="PANTHER" id="PTHR10131:SF94">
    <property type="entry name" value="TNF RECEPTOR-ASSOCIATED FACTOR 4"/>
    <property type="match status" value="1"/>
</dbReference>
<feature type="region of interest" description="Disordered" evidence="6">
    <location>
        <begin position="447"/>
        <end position="507"/>
    </location>
</feature>
<evidence type="ECO:0000256" key="5">
    <source>
        <dbReference type="SAM" id="Coils"/>
    </source>
</evidence>
<dbReference type="EMBL" id="HBJA01116230">
    <property type="protein sequence ID" value="CAE0828726.1"/>
    <property type="molecule type" value="Transcribed_RNA"/>
</dbReference>
<evidence type="ECO:0000256" key="3">
    <source>
        <dbReference type="ARBA" id="ARBA00022833"/>
    </source>
</evidence>
<dbReference type="GO" id="GO:0005524">
    <property type="term" value="F:ATP binding"/>
    <property type="evidence" value="ECO:0007669"/>
    <property type="project" value="InterPro"/>
</dbReference>
<dbReference type="InterPro" id="IPR011009">
    <property type="entry name" value="Kinase-like_dom_sf"/>
</dbReference>
<dbReference type="Gene3D" id="3.30.40.10">
    <property type="entry name" value="Zinc/RING finger domain, C3HC4 (zinc finger)"/>
    <property type="match status" value="2"/>
</dbReference>
<feature type="compositionally biased region" description="Low complexity" evidence="6">
    <location>
        <begin position="416"/>
        <end position="425"/>
    </location>
</feature>
<dbReference type="PROSITE" id="PS00518">
    <property type="entry name" value="ZF_RING_1"/>
    <property type="match status" value="1"/>
</dbReference>
<evidence type="ECO:0000256" key="6">
    <source>
        <dbReference type="SAM" id="MobiDB-lite"/>
    </source>
</evidence>
<dbReference type="GO" id="GO:0008270">
    <property type="term" value="F:zinc ion binding"/>
    <property type="evidence" value="ECO:0007669"/>
    <property type="project" value="UniProtKB-KW"/>
</dbReference>
<name>A0A7S4G8M0_9EUGL</name>
<keyword evidence="3 4" id="KW-0862">Zinc</keyword>
<dbReference type="InterPro" id="IPR001841">
    <property type="entry name" value="Znf_RING"/>
</dbReference>
<dbReference type="SUPFAM" id="SSF57850">
    <property type="entry name" value="RING/U-box"/>
    <property type="match status" value="1"/>
</dbReference>
<proteinExistence type="predicted"/>
<reference evidence="10" key="1">
    <citation type="submission" date="2021-01" db="EMBL/GenBank/DDBJ databases">
        <authorList>
            <person name="Corre E."/>
            <person name="Pelletier E."/>
            <person name="Niang G."/>
            <person name="Scheremetjew M."/>
            <person name="Finn R."/>
            <person name="Kale V."/>
            <person name="Holt S."/>
            <person name="Cochrane G."/>
            <person name="Meng A."/>
            <person name="Brown T."/>
            <person name="Cohen L."/>
        </authorList>
    </citation>
    <scope>NUCLEOTIDE SEQUENCE</scope>
    <source>
        <strain evidence="10">CCMP1594</strain>
    </source>
</reference>
<feature type="region of interest" description="Disordered" evidence="6">
    <location>
        <begin position="935"/>
        <end position="989"/>
    </location>
</feature>
<dbReference type="InterPro" id="IPR000719">
    <property type="entry name" value="Prot_kinase_dom"/>
</dbReference>
<dbReference type="PROSITE" id="PS50011">
    <property type="entry name" value="PROTEIN_KINASE_DOM"/>
    <property type="match status" value="1"/>
</dbReference>
<feature type="domain" description="TRAF-type" evidence="9">
    <location>
        <begin position="656"/>
        <end position="732"/>
    </location>
</feature>
<feature type="zinc finger region" description="TRAF-type" evidence="4">
    <location>
        <begin position="656"/>
        <end position="732"/>
    </location>
</feature>
<feature type="coiled-coil region" evidence="5">
    <location>
        <begin position="750"/>
        <end position="784"/>
    </location>
</feature>
<organism evidence="10">
    <name type="scientific">Eutreptiella gymnastica</name>
    <dbReference type="NCBI Taxonomy" id="73025"/>
    <lineage>
        <taxon>Eukaryota</taxon>
        <taxon>Discoba</taxon>
        <taxon>Euglenozoa</taxon>
        <taxon>Euglenida</taxon>
        <taxon>Spirocuta</taxon>
        <taxon>Euglenophyceae</taxon>
        <taxon>Eutreptiales</taxon>
        <taxon>Eutreptiaceae</taxon>
        <taxon>Eutreptiella</taxon>
    </lineage>
</organism>
<evidence type="ECO:0000313" key="10">
    <source>
        <dbReference type="EMBL" id="CAE0828726.1"/>
    </source>
</evidence>
<keyword evidence="1 4" id="KW-0479">Metal-binding</keyword>
<feature type="region of interest" description="Disordered" evidence="6">
    <location>
        <begin position="390"/>
        <end position="425"/>
    </location>
</feature>
<feature type="compositionally biased region" description="Basic and acidic residues" evidence="6">
    <location>
        <begin position="947"/>
        <end position="956"/>
    </location>
</feature>
<evidence type="ECO:0000259" key="8">
    <source>
        <dbReference type="PROSITE" id="PS50089"/>
    </source>
</evidence>
<evidence type="ECO:0000256" key="1">
    <source>
        <dbReference type="ARBA" id="ARBA00022723"/>
    </source>
</evidence>
<dbReference type="SUPFAM" id="SSF49599">
    <property type="entry name" value="TRAF domain-like"/>
    <property type="match status" value="2"/>
</dbReference>
<feature type="domain" description="RING-type" evidence="8">
    <location>
        <begin position="541"/>
        <end position="580"/>
    </location>
</feature>
<dbReference type="Pfam" id="PF13923">
    <property type="entry name" value="zf-C3HC4_2"/>
    <property type="match status" value="1"/>
</dbReference>
<evidence type="ECO:0008006" key="11">
    <source>
        <dbReference type="Google" id="ProtNLM"/>
    </source>
</evidence>
<dbReference type="PANTHER" id="PTHR10131">
    <property type="entry name" value="TNF RECEPTOR ASSOCIATED FACTOR"/>
    <property type="match status" value="1"/>
</dbReference>
<dbReference type="InterPro" id="IPR013083">
    <property type="entry name" value="Znf_RING/FYVE/PHD"/>
</dbReference>
<keyword evidence="2 4" id="KW-0863">Zinc-finger</keyword>
<evidence type="ECO:0000256" key="2">
    <source>
        <dbReference type="ARBA" id="ARBA00022771"/>
    </source>
</evidence>
<feature type="compositionally biased region" description="Low complexity" evidence="6">
    <location>
        <begin position="447"/>
        <end position="466"/>
    </location>
</feature>
<dbReference type="Gene3D" id="1.10.510.10">
    <property type="entry name" value="Transferase(Phosphotransferase) domain 1"/>
    <property type="match status" value="1"/>
</dbReference>
<accession>A0A7S4G8M0</accession>
<keyword evidence="5" id="KW-0175">Coiled coil</keyword>
<dbReference type="SUPFAM" id="SSF56112">
    <property type="entry name" value="Protein kinase-like (PK-like)"/>
    <property type="match status" value="1"/>
</dbReference>
<dbReference type="Pfam" id="PF07714">
    <property type="entry name" value="PK_Tyr_Ser-Thr"/>
    <property type="match status" value="1"/>
</dbReference>
<dbReference type="GO" id="GO:0004672">
    <property type="term" value="F:protein kinase activity"/>
    <property type="evidence" value="ECO:0007669"/>
    <property type="project" value="InterPro"/>
</dbReference>
<dbReference type="InterPro" id="IPR001245">
    <property type="entry name" value="Ser-Thr/Tyr_kinase_cat_dom"/>
</dbReference>
<dbReference type="InterPro" id="IPR017907">
    <property type="entry name" value="Znf_RING_CS"/>
</dbReference>
<gene>
    <name evidence="10" type="ORF">EGYM00163_LOCUS40003</name>
</gene>
<evidence type="ECO:0000259" key="9">
    <source>
        <dbReference type="PROSITE" id="PS50145"/>
    </source>
</evidence>
<protein>
    <recommendedName>
        <fullName evidence="11">RING-type E3 ubiquitin transferase</fullName>
    </recommendedName>
</protein>
<dbReference type="Pfam" id="PF02176">
    <property type="entry name" value="zf-TRAF"/>
    <property type="match status" value="1"/>
</dbReference>